<sequence length="158" mass="16848">MAAPGPADAPASDVVAGEIKIKKGDTIPMDAQVYIYEDGADAPTAVPLKALLGGKKAVVFGLPGAYTSVCSSKHVPEYKTKKKLLDDQGVEVIACLSVNDAYVMKKWAEELGVDSKTILMLGDPDCSFHKAVGLNQFIPGLGDRSRRYSMYLEDGVVK</sequence>
<dbReference type="GO" id="GO:0034599">
    <property type="term" value="P:cellular response to oxidative stress"/>
    <property type="evidence" value="ECO:0007669"/>
    <property type="project" value="InterPro"/>
</dbReference>
<dbReference type="InterPro" id="IPR013740">
    <property type="entry name" value="Redoxin"/>
</dbReference>
<comment type="catalytic activity">
    <reaction evidence="1">
        <text>[glutaredoxin]-dithiol + a hydroperoxide = [glutaredoxin]-disulfide + an alcohol + H2O</text>
        <dbReference type="Rhea" id="RHEA:62624"/>
        <dbReference type="Rhea" id="RHEA-COMP:10729"/>
        <dbReference type="Rhea" id="RHEA-COMP:10730"/>
        <dbReference type="ChEBI" id="CHEBI:15377"/>
        <dbReference type="ChEBI" id="CHEBI:29950"/>
        <dbReference type="ChEBI" id="CHEBI:30879"/>
        <dbReference type="ChEBI" id="CHEBI:35924"/>
        <dbReference type="ChEBI" id="CHEBI:50058"/>
        <dbReference type="EC" id="1.11.1.25"/>
    </reaction>
</comment>
<evidence type="ECO:0000256" key="2">
    <source>
        <dbReference type="ARBA" id="ARBA00010505"/>
    </source>
</evidence>
<organism evidence="10 11">
    <name type="scientific">Haematococcus lacustris</name>
    <name type="common">Green alga</name>
    <name type="synonym">Haematococcus pluvialis</name>
    <dbReference type="NCBI Taxonomy" id="44745"/>
    <lineage>
        <taxon>Eukaryota</taxon>
        <taxon>Viridiplantae</taxon>
        <taxon>Chlorophyta</taxon>
        <taxon>core chlorophytes</taxon>
        <taxon>Chlorophyceae</taxon>
        <taxon>CS clade</taxon>
        <taxon>Chlamydomonadales</taxon>
        <taxon>Haematococcaceae</taxon>
        <taxon>Haematococcus</taxon>
    </lineage>
</organism>
<dbReference type="InterPro" id="IPR037944">
    <property type="entry name" value="PRX5-like"/>
</dbReference>
<reference evidence="10 11" key="1">
    <citation type="submission" date="2020-02" db="EMBL/GenBank/DDBJ databases">
        <title>Draft genome sequence of Haematococcus lacustris strain NIES-144.</title>
        <authorList>
            <person name="Morimoto D."/>
            <person name="Nakagawa S."/>
            <person name="Yoshida T."/>
            <person name="Sawayama S."/>
        </authorList>
    </citation>
    <scope>NUCLEOTIDE SEQUENCE [LARGE SCALE GENOMIC DNA]</scope>
    <source>
        <strain evidence="10 11">NIES-144</strain>
    </source>
</reference>
<comment type="similarity">
    <text evidence="2 8">Belongs to the peroxiredoxin family. Prx5 subfamily.</text>
</comment>
<dbReference type="Gene3D" id="3.40.30.10">
    <property type="entry name" value="Glutaredoxin"/>
    <property type="match status" value="1"/>
</dbReference>
<dbReference type="Pfam" id="PF08534">
    <property type="entry name" value="Redoxin"/>
    <property type="match status" value="1"/>
</dbReference>
<dbReference type="PROSITE" id="PS51352">
    <property type="entry name" value="THIOREDOXIN_2"/>
    <property type="match status" value="1"/>
</dbReference>
<evidence type="ECO:0000256" key="8">
    <source>
        <dbReference type="RuleBase" id="RU366011"/>
    </source>
</evidence>
<name>A0A699ZL87_HAELA</name>
<keyword evidence="4 8" id="KW-0575">Peroxidase</keyword>
<feature type="non-terminal residue" evidence="10">
    <location>
        <position position="1"/>
    </location>
</feature>
<evidence type="ECO:0000256" key="7">
    <source>
        <dbReference type="PIRSR" id="PIRSR637944-1"/>
    </source>
</evidence>
<dbReference type="GO" id="GO:0042744">
    <property type="term" value="P:hydrogen peroxide catabolic process"/>
    <property type="evidence" value="ECO:0007669"/>
    <property type="project" value="TreeGrafter"/>
</dbReference>
<keyword evidence="5 8" id="KW-0049">Antioxidant</keyword>
<evidence type="ECO:0000313" key="11">
    <source>
        <dbReference type="Proteomes" id="UP000485058"/>
    </source>
</evidence>
<dbReference type="Proteomes" id="UP000485058">
    <property type="component" value="Unassembled WGS sequence"/>
</dbReference>
<protein>
    <recommendedName>
        <fullName evidence="3 8">Glutaredoxin-dependent peroxiredoxin</fullName>
        <ecNumber evidence="3 8">1.11.1.25</ecNumber>
    </recommendedName>
</protein>
<dbReference type="PANTHER" id="PTHR10430">
    <property type="entry name" value="PEROXIREDOXIN"/>
    <property type="match status" value="1"/>
</dbReference>
<evidence type="ECO:0000256" key="6">
    <source>
        <dbReference type="ARBA" id="ARBA00023002"/>
    </source>
</evidence>
<dbReference type="GO" id="GO:0045454">
    <property type="term" value="P:cell redox homeostasis"/>
    <property type="evidence" value="ECO:0007669"/>
    <property type="project" value="TreeGrafter"/>
</dbReference>
<dbReference type="EMBL" id="BLLF01001014">
    <property type="protein sequence ID" value="GFH16552.1"/>
    <property type="molecule type" value="Genomic_DNA"/>
</dbReference>
<dbReference type="InterPro" id="IPR013766">
    <property type="entry name" value="Thioredoxin_domain"/>
</dbReference>
<keyword evidence="11" id="KW-1185">Reference proteome</keyword>
<dbReference type="AlphaFoldDB" id="A0A699ZL87"/>
<keyword evidence="8" id="KW-0676">Redox-active center</keyword>
<gene>
    <name evidence="10" type="ORF">HaLaN_12990</name>
</gene>
<comment type="function">
    <text evidence="8">Thiol-specific peroxidase that catalyzes the reduction of hydrogen peroxide and organic hydroperoxides to water and alcohols, respectively. Plays a role in cell protection against oxidative stress by detoxifying peroxides.</text>
</comment>
<comment type="caution">
    <text evidence="10">The sequence shown here is derived from an EMBL/GenBank/DDBJ whole genome shotgun (WGS) entry which is preliminary data.</text>
</comment>
<dbReference type="SUPFAM" id="SSF52833">
    <property type="entry name" value="Thioredoxin-like"/>
    <property type="match status" value="1"/>
</dbReference>
<feature type="domain" description="Thioredoxin" evidence="9">
    <location>
        <begin position="1"/>
        <end position="158"/>
    </location>
</feature>
<dbReference type="PANTHER" id="PTHR10430:SF34">
    <property type="entry name" value="PEROXIREDOXIN-2F, MITOCHONDRIAL"/>
    <property type="match status" value="1"/>
</dbReference>
<feature type="active site" description="Cysteine sulfenic acid (-SOH) intermediate" evidence="7">
    <location>
        <position position="70"/>
    </location>
</feature>
<evidence type="ECO:0000313" key="10">
    <source>
        <dbReference type="EMBL" id="GFH16552.1"/>
    </source>
</evidence>
<dbReference type="InterPro" id="IPR036249">
    <property type="entry name" value="Thioredoxin-like_sf"/>
</dbReference>
<evidence type="ECO:0000256" key="3">
    <source>
        <dbReference type="ARBA" id="ARBA00013016"/>
    </source>
</evidence>
<keyword evidence="6 8" id="KW-0560">Oxidoreductase</keyword>
<dbReference type="GO" id="GO:0005739">
    <property type="term" value="C:mitochondrion"/>
    <property type="evidence" value="ECO:0007669"/>
    <property type="project" value="TreeGrafter"/>
</dbReference>
<evidence type="ECO:0000256" key="1">
    <source>
        <dbReference type="ARBA" id="ARBA00001711"/>
    </source>
</evidence>
<proteinExistence type="inferred from homology"/>
<evidence type="ECO:0000259" key="9">
    <source>
        <dbReference type="PROSITE" id="PS51352"/>
    </source>
</evidence>
<dbReference type="GO" id="GO:0008379">
    <property type="term" value="F:thioredoxin peroxidase activity"/>
    <property type="evidence" value="ECO:0007669"/>
    <property type="project" value="InterPro"/>
</dbReference>
<evidence type="ECO:0000256" key="4">
    <source>
        <dbReference type="ARBA" id="ARBA00022559"/>
    </source>
</evidence>
<dbReference type="EC" id="1.11.1.25" evidence="3 8"/>
<evidence type="ECO:0000256" key="5">
    <source>
        <dbReference type="ARBA" id="ARBA00022862"/>
    </source>
</evidence>
<dbReference type="CDD" id="cd03013">
    <property type="entry name" value="PRX5_like"/>
    <property type="match status" value="1"/>
</dbReference>
<accession>A0A699ZL87</accession>
<feature type="non-terminal residue" evidence="10">
    <location>
        <position position="158"/>
    </location>
</feature>